<feature type="transmembrane region" description="Helical" evidence="2">
    <location>
        <begin position="31"/>
        <end position="54"/>
    </location>
</feature>
<evidence type="ECO:0000256" key="2">
    <source>
        <dbReference type="SAM" id="Phobius"/>
    </source>
</evidence>
<name>A0A1M5TS18_9CLOT</name>
<organism evidence="4 5">
    <name type="scientific">Clostridium grantii DSM 8605</name>
    <dbReference type="NCBI Taxonomy" id="1121316"/>
    <lineage>
        <taxon>Bacteria</taxon>
        <taxon>Bacillati</taxon>
        <taxon>Bacillota</taxon>
        <taxon>Clostridia</taxon>
        <taxon>Eubacteriales</taxon>
        <taxon>Clostridiaceae</taxon>
        <taxon>Clostridium</taxon>
    </lineage>
</organism>
<evidence type="ECO:0000313" key="5">
    <source>
        <dbReference type="Proteomes" id="UP000184447"/>
    </source>
</evidence>
<dbReference type="GO" id="GO:0016020">
    <property type="term" value="C:membrane"/>
    <property type="evidence" value="ECO:0007669"/>
    <property type="project" value="InterPro"/>
</dbReference>
<dbReference type="Proteomes" id="UP000184447">
    <property type="component" value="Unassembled WGS sequence"/>
</dbReference>
<keyword evidence="5" id="KW-1185">Reference proteome</keyword>
<sequence>MLYYLPILIIVLANITYHVSAKSVPKEMDSFFFLSLLYIISAVISFVIYFFRAGAGFTDVPNQAKFINWVPFLFAFGIVGLELGNILMYRVGWNISLGSLVSNMLLGIALIVLGYFVYKETFSMKQVLGVVCCMVGLVLINNK</sequence>
<dbReference type="OrthoDB" id="2294582at2"/>
<feature type="transmembrane region" description="Helical" evidence="2">
    <location>
        <begin position="95"/>
        <end position="118"/>
    </location>
</feature>
<evidence type="ECO:0000313" key="4">
    <source>
        <dbReference type="EMBL" id="SHH53193.1"/>
    </source>
</evidence>
<feature type="domain" description="EamA" evidence="3">
    <location>
        <begin position="7"/>
        <end position="141"/>
    </location>
</feature>
<evidence type="ECO:0000259" key="3">
    <source>
        <dbReference type="Pfam" id="PF00892"/>
    </source>
</evidence>
<keyword evidence="2" id="KW-0812">Transmembrane</keyword>
<keyword evidence="2" id="KW-0472">Membrane</keyword>
<keyword evidence="2" id="KW-1133">Transmembrane helix</keyword>
<dbReference type="AlphaFoldDB" id="A0A1M5TS18"/>
<comment type="similarity">
    <text evidence="1">Belongs to the EamA transporter family.</text>
</comment>
<dbReference type="RefSeq" id="WP_084133447.1">
    <property type="nucleotide sequence ID" value="NZ_FQXM01000006.1"/>
</dbReference>
<proteinExistence type="inferred from homology"/>
<feature type="transmembrane region" description="Helical" evidence="2">
    <location>
        <begin position="66"/>
        <end position="89"/>
    </location>
</feature>
<accession>A0A1M5TS18</accession>
<gene>
    <name evidence="4" type="ORF">SAMN02745207_01445</name>
</gene>
<dbReference type="Gene3D" id="1.10.3730.20">
    <property type="match status" value="1"/>
</dbReference>
<protein>
    <submittedName>
        <fullName evidence="4">EamA-like transporter family protein</fullName>
    </submittedName>
</protein>
<evidence type="ECO:0000256" key="1">
    <source>
        <dbReference type="ARBA" id="ARBA00007362"/>
    </source>
</evidence>
<dbReference type="InterPro" id="IPR000620">
    <property type="entry name" value="EamA_dom"/>
</dbReference>
<reference evidence="4 5" key="1">
    <citation type="submission" date="2016-11" db="EMBL/GenBank/DDBJ databases">
        <authorList>
            <person name="Jaros S."/>
            <person name="Januszkiewicz K."/>
            <person name="Wedrychowicz H."/>
        </authorList>
    </citation>
    <scope>NUCLEOTIDE SEQUENCE [LARGE SCALE GENOMIC DNA]</scope>
    <source>
        <strain evidence="4 5">DSM 8605</strain>
    </source>
</reference>
<dbReference type="Pfam" id="PF00892">
    <property type="entry name" value="EamA"/>
    <property type="match status" value="1"/>
</dbReference>
<dbReference type="EMBL" id="FQXM01000006">
    <property type="protein sequence ID" value="SHH53193.1"/>
    <property type="molecule type" value="Genomic_DNA"/>
</dbReference>